<dbReference type="GO" id="GO:0005886">
    <property type="term" value="C:plasma membrane"/>
    <property type="evidence" value="ECO:0007669"/>
    <property type="project" value="UniProtKB-SubCell"/>
</dbReference>
<evidence type="ECO:0000256" key="1">
    <source>
        <dbReference type="ARBA" id="ARBA00004162"/>
    </source>
</evidence>
<dbReference type="GO" id="GO:0048367">
    <property type="term" value="P:shoot system development"/>
    <property type="evidence" value="ECO:0007669"/>
    <property type="project" value="UniProtKB-ARBA"/>
</dbReference>
<comment type="subcellular location">
    <subcellularLocation>
        <location evidence="1">Cell membrane</location>
        <topology evidence="1">Single-pass membrane protein</topology>
    </subcellularLocation>
</comment>
<dbReference type="GO" id="GO:0008285">
    <property type="term" value="P:negative regulation of cell population proliferation"/>
    <property type="evidence" value="ECO:0007669"/>
    <property type="project" value="InterPro"/>
</dbReference>
<evidence type="ECO:0000256" key="3">
    <source>
        <dbReference type="ARBA" id="ARBA00022475"/>
    </source>
</evidence>
<keyword evidence="4" id="KW-0812">Transmembrane</keyword>
<reference evidence="8 9" key="1">
    <citation type="submission" date="2019-01" db="EMBL/GenBank/DDBJ databases">
        <title>Sequencing of cultivated peanut Arachis hypogaea provides insights into genome evolution and oil improvement.</title>
        <authorList>
            <person name="Chen X."/>
        </authorList>
    </citation>
    <scope>NUCLEOTIDE SEQUENCE [LARGE SCALE GENOMIC DNA]</scope>
    <source>
        <strain evidence="9">cv. Fuhuasheng</strain>
        <tissue evidence="8">Leaves</tissue>
    </source>
</reference>
<organism evidence="8 9">
    <name type="scientific">Arachis hypogaea</name>
    <name type="common">Peanut</name>
    <dbReference type="NCBI Taxonomy" id="3818"/>
    <lineage>
        <taxon>Eukaryota</taxon>
        <taxon>Viridiplantae</taxon>
        <taxon>Streptophyta</taxon>
        <taxon>Embryophyta</taxon>
        <taxon>Tracheophyta</taxon>
        <taxon>Spermatophyta</taxon>
        <taxon>Magnoliopsida</taxon>
        <taxon>eudicotyledons</taxon>
        <taxon>Gunneridae</taxon>
        <taxon>Pentapetalae</taxon>
        <taxon>rosids</taxon>
        <taxon>fabids</taxon>
        <taxon>Fabales</taxon>
        <taxon>Fabaceae</taxon>
        <taxon>Papilionoideae</taxon>
        <taxon>50 kb inversion clade</taxon>
        <taxon>dalbergioids sensu lato</taxon>
        <taxon>Dalbergieae</taxon>
        <taxon>Pterocarpus clade</taxon>
        <taxon>Arachis</taxon>
    </lineage>
</organism>
<dbReference type="InterPro" id="IPR012552">
    <property type="entry name" value="DVL"/>
</dbReference>
<dbReference type="PANTHER" id="PTHR47855">
    <property type="entry name" value="OS01G0525701 PROTEIN"/>
    <property type="match status" value="1"/>
</dbReference>
<sequence length="47" mass="5495">MKVESESNIGVTKRRFSVKGMGSLIREGRGRFYIFRRCIIFLLCSHD</sequence>
<evidence type="ECO:0000313" key="8">
    <source>
        <dbReference type="EMBL" id="RYR44015.1"/>
    </source>
</evidence>
<dbReference type="PANTHER" id="PTHR47855:SF5">
    <property type="match status" value="1"/>
</dbReference>
<dbReference type="Proteomes" id="UP000289738">
    <property type="component" value="Chromosome A08"/>
</dbReference>
<protein>
    <submittedName>
        <fullName evidence="8">Uncharacterized protein</fullName>
    </submittedName>
</protein>
<keyword evidence="9" id="KW-1185">Reference proteome</keyword>
<comment type="similarity">
    <text evidence="7">Belongs to the DVL/RTFL small polypeptides family.</text>
</comment>
<comment type="caution">
    <text evidence="8">The sequence shown here is derived from an EMBL/GenBank/DDBJ whole genome shotgun (WGS) entry which is preliminary data.</text>
</comment>
<keyword evidence="3" id="KW-1003">Cell membrane</keyword>
<accession>A0A445BZ33</accession>
<name>A0A445BZ33_ARAHY</name>
<dbReference type="InterPro" id="IPR052153">
    <property type="entry name" value="DVL/RTFL_small_peptides"/>
</dbReference>
<evidence type="ECO:0000256" key="7">
    <source>
        <dbReference type="ARBA" id="ARBA00024340"/>
    </source>
</evidence>
<dbReference type="EMBL" id="SDMP01000008">
    <property type="protein sequence ID" value="RYR44015.1"/>
    <property type="molecule type" value="Genomic_DNA"/>
</dbReference>
<proteinExistence type="inferred from homology"/>
<dbReference type="AlphaFoldDB" id="A0A445BZ33"/>
<dbReference type="Pfam" id="PF08137">
    <property type="entry name" value="DVL"/>
    <property type="match status" value="1"/>
</dbReference>
<evidence type="ECO:0000256" key="6">
    <source>
        <dbReference type="ARBA" id="ARBA00023136"/>
    </source>
</evidence>
<evidence type="ECO:0000256" key="5">
    <source>
        <dbReference type="ARBA" id="ARBA00022989"/>
    </source>
</evidence>
<evidence type="ECO:0000256" key="4">
    <source>
        <dbReference type="ARBA" id="ARBA00022692"/>
    </source>
</evidence>
<gene>
    <name evidence="8" type="ORF">Ahy_A08g040395</name>
</gene>
<keyword evidence="2" id="KW-0217">Developmental protein</keyword>
<keyword evidence="5" id="KW-1133">Transmembrane helix</keyword>
<evidence type="ECO:0000313" key="9">
    <source>
        <dbReference type="Proteomes" id="UP000289738"/>
    </source>
</evidence>
<keyword evidence="6" id="KW-0472">Membrane</keyword>
<evidence type="ECO:0000256" key="2">
    <source>
        <dbReference type="ARBA" id="ARBA00022473"/>
    </source>
</evidence>